<protein>
    <submittedName>
        <fullName evidence="1">Uncharacterized protein</fullName>
    </submittedName>
</protein>
<reference evidence="1" key="2">
    <citation type="journal article" date="2022" name="New Phytol.">
        <title>Evolutionary transition to the ectomycorrhizal habit in the genomes of a hyperdiverse lineage of mushroom-forming fungi.</title>
        <authorList>
            <person name="Looney B."/>
            <person name="Miyauchi S."/>
            <person name="Morin E."/>
            <person name="Drula E."/>
            <person name="Courty P.E."/>
            <person name="Kohler A."/>
            <person name="Kuo A."/>
            <person name="LaButti K."/>
            <person name="Pangilinan J."/>
            <person name="Lipzen A."/>
            <person name="Riley R."/>
            <person name="Andreopoulos W."/>
            <person name="He G."/>
            <person name="Johnson J."/>
            <person name="Nolan M."/>
            <person name="Tritt A."/>
            <person name="Barry K.W."/>
            <person name="Grigoriev I.V."/>
            <person name="Nagy L.G."/>
            <person name="Hibbett D."/>
            <person name="Henrissat B."/>
            <person name="Matheny P.B."/>
            <person name="Labbe J."/>
            <person name="Martin F.M."/>
        </authorList>
    </citation>
    <scope>NUCLEOTIDE SEQUENCE</scope>
    <source>
        <strain evidence="1">FP105234-sp</strain>
    </source>
</reference>
<sequence>MVRLARTVLHSSLAYSSRLKRACFVDAEARKPDMVASACSHCGAYGRLAMTYKAEHAGQWHAVCLNPQCPWRKAERKARAWYPVQELPTPDRVAAIEAVRTADEVAKAVHKIARANEAKHAKTLKALKAKAN</sequence>
<keyword evidence="2" id="KW-1185">Reference proteome</keyword>
<feature type="non-terminal residue" evidence="1">
    <location>
        <position position="132"/>
    </location>
</feature>
<proteinExistence type="predicted"/>
<evidence type="ECO:0000313" key="1">
    <source>
        <dbReference type="EMBL" id="KAI0039290.1"/>
    </source>
</evidence>
<accession>A0ACB8R5S2</accession>
<evidence type="ECO:0000313" key="2">
    <source>
        <dbReference type="Proteomes" id="UP000814033"/>
    </source>
</evidence>
<organism evidence="1 2">
    <name type="scientific">Auriscalpium vulgare</name>
    <dbReference type="NCBI Taxonomy" id="40419"/>
    <lineage>
        <taxon>Eukaryota</taxon>
        <taxon>Fungi</taxon>
        <taxon>Dikarya</taxon>
        <taxon>Basidiomycota</taxon>
        <taxon>Agaricomycotina</taxon>
        <taxon>Agaricomycetes</taxon>
        <taxon>Russulales</taxon>
        <taxon>Auriscalpiaceae</taxon>
        <taxon>Auriscalpium</taxon>
    </lineage>
</organism>
<gene>
    <name evidence="1" type="ORF">FA95DRAFT_1612693</name>
</gene>
<reference evidence="1" key="1">
    <citation type="submission" date="2021-02" db="EMBL/GenBank/DDBJ databases">
        <authorList>
            <consortium name="DOE Joint Genome Institute"/>
            <person name="Ahrendt S."/>
            <person name="Looney B.P."/>
            <person name="Miyauchi S."/>
            <person name="Morin E."/>
            <person name="Drula E."/>
            <person name="Courty P.E."/>
            <person name="Chicoki N."/>
            <person name="Fauchery L."/>
            <person name="Kohler A."/>
            <person name="Kuo A."/>
            <person name="Labutti K."/>
            <person name="Pangilinan J."/>
            <person name="Lipzen A."/>
            <person name="Riley R."/>
            <person name="Andreopoulos W."/>
            <person name="He G."/>
            <person name="Johnson J."/>
            <person name="Barry K.W."/>
            <person name="Grigoriev I.V."/>
            <person name="Nagy L."/>
            <person name="Hibbett D."/>
            <person name="Henrissat B."/>
            <person name="Matheny P.B."/>
            <person name="Labbe J."/>
            <person name="Martin F."/>
        </authorList>
    </citation>
    <scope>NUCLEOTIDE SEQUENCE</scope>
    <source>
        <strain evidence="1">FP105234-sp</strain>
    </source>
</reference>
<dbReference type="EMBL" id="MU276326">
    <property type="protein sequence ID" value="KAI0039290.1"/>
    <property type="molecule type" value="Genomic_DNA"/>
</dbReference>
<comment type="caution">
    <text evidence="1">The sequence shown here is derived from an EMBL/GenBank/DDBJ whole genome shotgun (WGS) entry which is preliminary data.</text>
</comment>
<name>A0ACB8R5S2_9AGAM</name>
<dbReference type="Proteomes" id="UP000814033">
    <property type="component" value="Unassembled WGS sequence"/>
</dbReference>